<evidence type="ECO:0000313" key="2">
    <source>
        <dbReference type="Proteomes" id="UP000663881"/>
    </source>
</evidence>
<dbReference type="EMBL" id="CAJOAY010032016">
    <property type="protein sequence ID" value="CAF4429662.1"/>
    <property type="molecule type" value="Genomic_DNA"/>
</dbReference>
<organism evidence="1 2">
    <name type="scientific">Adineta steineri</name>
    <dbReference type="NCBI Taxonomy" id="433720"/>
    <lineage>
        <taxon>Eukaryota</taxon>
        <taxon>Metazoa</taxon>
        <taxon>Spiralia</taxon>
        <taxon>Gnathifera</taxon>
        <taxon>Rotifera</taxon>
        <taxon>Eurotatoria</taxon>
        <taxon>Bdelloidea</taxon>
        <taxon>Adinetida</taxon>
        <taxon>Adinetidae</taxon>
        <taxon>Adineta</taxon>
    </lineage>
</organism>
<feature type="non-terminal residue" evidence="1">
    <location>
        <position position="1"/>
    </location>
</feature>
<gene>
    <name evidence="1" type="ORF">OKA104_LOCUS53004</name>
</gene>
<comment type="caution">
    <text evidence="1">The sequence shown here is derived from an EMBL/GenBank/DDBJ whole genome shotgun (WGS) entry which is preliminary data.</text>
</comment>
<dbReference type="AlphaFoldDB" id="A0A820QWS3"/>
<sequence>SWKTVECDIVVYATRVIQQTTEEALDIIYHNSNQMDMKNQESTQSINKVYV</sequence>
<protein>
    <submittedName>
        <fullName evidence="1">Uncharacterized protein</fullName>
    </submittedName>
</protein>
<accession>A0A820QWS3</accession>
<dbReference type="Proteomes" id="UP000663881">
    <property type="component" value="Unassembled WGS sequence"/>
</dbReference>
<proteinExistence type="predicted"/>
<reference evidence="1" key="1">
    <citation type="submission" date="2021-02" db="EMBL/GenBank/DDBJ databases">
        <authorList>
            <person name="Nowell W R."/>
        </authorList>
    </citation>
    <scope>NUCLEOTIDE SEQUENCE</scope>
</reference>
<name>A0A820QWS3_9BILA</name>
<evidence type="ECO:0000313" key="1">
    <source>
        <dbReference type="EMBL" id="CAF4429662.1"/>
    </source>
</evidence>